<proteinExistence type="predicted"/>
<protein>
    <submittedName>
        <fullName evidence="1">Uncharacterized protein</fullName>
    </submittedName>
</protein>
<name>A0A6V8KUQ4_9ACTN</name>
<evidence type="ECO:0000313" key="2">
    <source>
        <dbReference type="Proteomes" id="UP000482960"/>
    </source>
</evidence>
<reference evidence="1 2" key="2">
    <citation type="submission" date="2020-03" db="EMBL/GenBank/DDBJ databases">
        <authorList>
            <person name="Ichikawa N."/>
            <person name="Kimura A."/>
            <person name="Kitahashi Y."/>
            <person name="Uohara A."/>
        </authorList>
    </citation>
    <scope>NUCLEOTIDE SEQUENCE [LARGE SCALE GENOMIC DNA]</scope>
    <source>
        <strain evidence="1 2">NBRC 108638</strain>
    </source>
</reference>
<sequence>MSDLDTGEFRLRSSVLPTLPAGRYRAELGHTIDGVGAVEPVTRTFAVVAPQFALSATEVQSVFPPPNSEGSYGTRLAQIALMRRTLPWEREVTPNDAQRRPWLALVVLTDAEAALRPGRPVTEAVPSSLHAALGITETSGTCDHIETSPAVVARTFPRPDELALLCHVREVAVGDTELAGADADGQLAVVLCARVPRPLPSGEKLVYGAYLISLEHRLDVLPTATGTPVPGLGPVQVDPVGPKTLRFPVLARWRFTAAGHGDFGSIMGDLHVGGLGTAPGGCPAVAPSGHVAIAHRGRRGEEAAAWYRGPLTPREVVRRPAGHPLFAADQARAIATDGLEDLSYAAAFELGRLLAMSDPRFLAELLTWRRESMAAATVAATLPLVPGVTDLGIDPVAAGQQLTVAVLDRMATDLDATFGERIPRVDLPPGFASPDDLSDIAQGYGLDLATVKRIVRDALIDVAGPQLPPAPALESSFATLAANPALLGHLRAELRRHVRALAVTSGLDPDTDRFNPGFAPATIPDLYG</sequence>
<reference evidence="1 2" key="1">
    <citation type="submission" date="2020-03" db="EMBL/GenBank/DDBJ databases">
        <title>Whole genome shotgun sequence of Phytohabitans rumicis NBRC 108638.</title>
        <authorList>
            <person name="Komaki H."/>
            <person name="Tamura T."/>
        </authorList>
    </citation>
    <scope>NUCLEOTIDE SEQUENCE [LARGE SCALE GENOMIC DNA]</scope>
    <source>
        <strain evidence="1 2">NBRC 108638</strain>
    </source>
</reference>
<organism evidence="1 2">
    <name type="scientific">Phytohabitans rumicis</name>
    <dbReference type="NCBI Taxonomy" id="1076125"/>
    <lineage>
        <taxon>Bacteria</taxon>
        <taxon>Bacillati</taxon>
        <taxon>Actinomycetota</taxon>
        <taxon>Actinomycetes</taxon>
        <taxon>Micromonosporales</taxon>
        <taxon>Micromonosporaceae</taxon>
    </lineage>
</organism>
<dbReference type="EMBL" id="BLPG01000001">
    <property type="protein sequence ID" value="GFJ87170.1"/>
    <property type="molecule type" value="Genomic_DNA"/>
</dbReference>
<dbReference type="Proteomes" id="UP000482960">
    <property type="component" value="Unassembled WGS sequence"/>
</dbReference>
<gene>
    <name evidence="1" type="ORF">Prum_008120</name>
</gene>
<dbReference type="RefSeq" id="WP_173074017.1">
    <property type="nucleotide sequence ID" value="NZ_BAABJB010000016.1"/>
</dbReference>
<keyword evidence="2" id="KW-1185">Reference proteome</keyword>
<dbReference type="AlphaFoldDB" id="A0A6V8KUQ4"/>
<accession>A0A6V8KUQ4</accession>
<evidence type="ECO:0000313" key="1">
    <source>
        <dbReference type="EMBL" id="GFJ87170.1"/>
    </source>
</evidence>
<comment type="caution">
    <text evidence="1">The sequence shown here is derived from an EMBL/GenBank/DDBJ whole genome shotgun (WGS) entry which is preliminary data.</text>
</comment>